<feature type="transmembrane region" description="Helical" evidence="7">
    <location>
        <begin position="187"/>
        <end position="208"/>
    </location>
</feature>
<feature type="domain" description="ABC transmembrane type-1" evidence="8">
    <location>
        <begin position="74"/>
        <end position="269"/>
    </location>
</feature>
<feature type="transmembrane region" description="Helical" evidence="7">
    <location>
        <begin position="111"/>
        <end position="131"/>
    </location>
</feature>
<evidence type="ECO:0000256" key="6">
    <source>
        <dbReference type="ARBA" id="ARBA00023136"/>
    </source>
</evidence>
<gene>
    <name evidence="9" type="ORF">H8706_03970</name>
</gene>
<dbReference type="PANTHER" id="PTHR43744:SF12">
    <property type="entry name" value="ABC TRANSPORTER PERMEASE PROTEIN MG189-RELATED"/>
    <property type="match status" value="1"/>
</dbReference>
<keyword evidence="3" id="KW-1003">Cell membrane</keyword>
<protein>
    <submittedName>
        <fullName evidence="9">Carbohydrate ABC transporter permease</fullName>
    </submittedName>
</protein>
<dbReference type="InterPro" id="IPR035906">
    <property type="entry name" value="MetI-like_sf"/>
</dbReference>
<dbReference type="AlphaFoldDB" id="A0A926IS50"/>
<comment type="subcellular location">
    <subcellularLocation>
        <location evidence="1 7">Cell membrane</location>
        <topology evidence="1 7">Multi-pass membrane protein</topology>
    </subcellularLocation>
</comment>
<dbReference type="GO" id="GO:0005886">
    <property type="term" value="C:plasma membrane"/>
    <property type="evidence" value="ECO:0007669"/>
    <property type="project" value="UniProtKB-SubCell"/>
</dbReference>
<evidence type="ECO:0000259" key="8">
    <source>
        <dbReference type="PROSITE" id="PS50928"/>
    </source>
</evidence>
<keyword evidence="4 7" id="KW-0812">Transmembrane</keyword>
<comment type="similarity">
    <text evidence="7">Belongs to the binding-protein-dependent transport system permease family.</text>
</comment>
<accession>A0A926IS50</accession>
<dbReference type="RefSeq" id="WP_262431589.1">
    <property type="nucleotide sequence ID" value="NZ_JACRTE010000003.1"/>
</dbReference>
<dbReference type="Proteomes" id="UP000647416">
    <property type="component" value="Unassembled WGS sequence"/>
</dbReference>
<evidence type="ECO:0000256" key="5">
    <source>
        <dbReference type="ARBA" id="ARBA00022989"/>
    </source>
</evidence>
<feature type="transmembrane region" description="Helical" evidence="7">
    <location>
        <begin position="248"/>
        <end position="268"/>
    </location>
</feature>
<keyword evidence="10" id="KW-1185">Reference proteome</keyword>
<evidence type="ECO:0000256" key="1">
    <source>
        <dbReference type="ARBA" id="ARBA00004651"/>
    </source>
</evidence>
<dbReference type="Pfam" id="PF00528">
    <property type="entry name" value="BPD_transp_1"/>
    <property type="match status" value="1"/>
</dbReference>
<organism evidence="9 10">
    <name type="scientific">Qingrenia yutianensis</name>
    <dbReference type="NCBI Taxonomy" id="2763676"/>
    <lineage>
        <taxon>Bacteria</taxon>
        <taxon>Bacillati</taxon>
        <taxon>Bacillota</taxon>
        <taxon>Clostridia</taxon>
        <taxon>Eubacteriales</taxon>
        <taxon>Oscillospiraceae</taxon>
        <taxon>Qingrenia</taxon>
    </lineage>
</organism>
<name>A0A926IS50_9FIRM</name>
<dbReference type="CDD" id="cd06261">
    <property type="entry name" value="TM_PBP2"/>
    <property type="match status" value="1"/>
</dbReference>
<keyword evidence="2 7" id="KW-0813">Transport</keyword>
<evidence type="ECO:0000313" key="10">
    <source>
        <dbReference type="Proteomes" id="UP000647416"/>
    </source>
</evidence>
<evidence type="ECO:0000256" key="2">
    <source>
        <dbReference type="ARBA" id="ARBA00022448"/>
    </source>
</evidence>
<evidence type="ECO:0000313" key="9">
    <source>
        <dbReference type="EMBL" id="MBC8596024.1"/>
    </source>
</evidence>
<keyword evidence="5 7" id="KW-1133">Transmembrane helix</keyword>
<evidence type="ECO:0000256" key="3">
    <source>
        <dbReference type="ARBA" id="ARBA00022475"/>
    </source>
</evidence>
<dbReference type="PANTHER" id="PTHR43744">
    <property type="entry name" value="ABC TRANSPORTER PERMEASE PROTEIN MG189-RELATED-RELATED"/>
    <property type="match status" value="1"/>
</dbReference>
<proteinExistence type="inferred from homology"/>
<feature type="transmembrane region" description="Helical" evidence="7">
    <location>
        <begin position="78"/>
        <end position="99"/>
    </location>
</feature>
<comment type="caution">
    <text evidence="9">The sequence shown here is derived from an EMBL/GenBank/DDBJ whole genome shotgun (WGS) entry which is preliminary data.</text>
</comment>
<evidence type="ECO:0000256" key="7">
    <source>
        <dbReference type="RuleBase" id="RU363032"/>
    </source>
</evidence>
<reference evidence="9" key="1">
    <citation type="submission" date="2020-08" db="EMBL/GenBank/DDBJ databases">
        <title>Genome public.</title>
        <authorList>
            <person name="Liu C."/>
            <person name="Sun Q."/>
        </authorList>
    </citation>
    <scope>NUCLEOTIDE SEQUENCE</scope>
    <source>
        <strain evidence="9">NSJ-50</strain>
    </source>
</reference>
<feature type="transmembrane region" description="Helical" evidence="7">
    <location>
        <begin position="12"/>
        <end position="33"/>
    </location>
</feature>
<dbReference type="GO" id="GO:0055085">
    <property type="term" value="P:transmembrane transport"/>
    <property type="evidence" value="ECO:0007669"/>
    <property type="project" value="InterPro"/>
</dbReference>
<dbReference type="InterPro" id="IPR000515">
    <property type="entry name" value="MetI-like"/>
</dbReference>
<sequence>MDNKRNLADTIITLFVLVIVTLITLFPLVYTAASSFKTNAEILAYPERIFSLNPTWDNYKTVFRSDSINIMRMTWNSLYYTIFSVIVVLITSSVSGYVFSRGEFKFKKTIFTIFSSLMFLSFGSVTLYPKFDILTALHLNKSLFGLIVLKCFGIPIVNMYLVRGYVNTLPKELDESAKLDGCSFTGTFFRIIAPLLKPILATVGILTFQNTWNEYLLPAIFTAGLPEQQPLIVGITSLRTSGEAASSWNLMLAGTTIAVIPVLFAYAFGNKYFVAGLANGAVKG</sequence>
<evidence type="ECO:0000256" key="4">
    <source>
        <dbReference type="ARBA" id="ARBA00022692"/>
    </source>
</evidence>
<keyword evidence="6 7" id="KW-0472">Membrane</keyword>
<dbReference type="PROSITE" id="PS50928">
    <property type="entry name" value="ABC_TM1"/>
    <property type="match status" value="1"/>
</dbReference>
<dbReference type="Gene3D" id="1.10.3720.10">
    <property type="entry name" value="MetI-like"/>
    <property type="match status" value="1"/>
</dbReference>
<dbReference type="EMBL" id="JACRTE010000003">
    <property type="protein sequence ID" value="MBC8596024.1"/>
    <property type="molecule type" value="Genomic_DNA"/>
</dbReference>
<dbReference type="SUPFAM" id="SSF161098">
    <property type="entry name" value="MetI-like"/>
    <property type="match status" value="1"/>
</dbReference>
<feature type="transmembrane region" description="Helical" evidence="7">
    <location>
        <begin position="143"/>
        <end position="166"/>
    </location>
</feature>